<organism evidence="2 3">
    <name type="scientific">Effrenium voratum</name>
    <dbReference type="NCBI Taxonomy" id="2562239"/>
    <lineage>
        <taxon>Eukaryota</taxon>
        <taxon>Sar</taxon>
        <taxon>Alveolata</taxon>
        <taxon>Dinophyceae</taxon>
        <taxon>Suessiales</taxon>
        <taxon>Symbiodiniaceae</taxon>
        <taxon>Effrenium</taxon>
    </lineage>
</organism>
<gene>
    <name evidence="2" type="ORF">EVOR1521_LOCUS25170</name>
</gene>
<feature type="region of interest" description="Disordered" evidence="1">
    <location>
        <begin position="313"/>
        <end position="337"/>
    </location>
</feature>
<feature type="compositionally biased region" description="Low complexity" evidence="1">
    <location>
        <begin position="277"/>
        <end position="294"/>
    </location>
</feature>
<reference evidence="2" key="1">
    <citation type="submission" date="2023-08" db="EMBL/GenBank/DDBJ databases">
        <authorList>
            <person name="Chen Y."/>
            <person name="Shah S."/>
            <person name="Dougan E. K."/>
            <person name="Thang M."/>
            <person name="Chan C."/>
        </authorList>
    </citation>
    <scope>NUCLEOTIDE SEQUENCE</scope>
</reference>
<accession>A0AA36JAT5</accession>
<dbReference type="InterPro" id="IPR023296">
    <property type="entry name" value="Glyco_hydro_beta-prop_sf"/>
</dbReference>
<feature type="compositionally biased region" description="Basic residues" evidence="1">
    <location>
        <begin position="317"/>
        <end position="329"/>
    </location>
</feature>
<name>A0AA36JAT5_9DINO</name>
<protein>
    <submittedName>
        <fullName evidence="2">Uncharacterized protein</fullName>
    </submittedName>
</protein>
<feature type="region of interest" description="Disordered" evidence="1">
    <location>
        <begin position="155"/>
        <end position="294"/>
    </location>
</feature>
<dbReference type="Gene3D" id="2.115.10.20">
    <property type="entry name" value="Glycosyl hydrolase domain, family 43"/>
    <property type="match status" value="1"/>
</dbReference>
<dbReference type="Proteomes" id="UP001178507">
    <property type="component" value="Unassembled WGS sequence"/>
</dbReference>
<evidence type="ECO:0000313" key="2">
    <source>
        <dbReference type="EMBL" id="CAJ1402237.1"/>
    </source>
</evidence>
<feature type="region of interest" description="Disordered" evidence="1">
    <location>
        <begin position="571"/>
        <end position="593"/>
    </location>
</feature>
<feature type="compositionally biased region" description="Low complexity" evidence="1">
    <location>
        <begin position="519"/>
        <end position="529"/>
    </location>
</feature>
<evidence type="ECO:0000313" key="3">
    <source>
        <dbReference type="Proteomes" id="UP001178507"/>
    </source>
</evidence>
<feature type="compositionally biased region" description="Acidic residues" evidence="1">
    <location>
        <begin position="199"/>
        <end position="211"/>
    </location>
</feature>
<keyword evidence="3" id="KW-1185">Reference proteome</keyword>
<evidence type="ECO:0000256" key="1">
    <source>
        <dbReference type="SAM" id="MobiDB-lite"/>
    </source>
</evidence>
<dbReference type="EMBL" id="CAUJNA010003444">
    <property type="protein sequence ID" value="CAJ1402237.1"/>
    <property type="molecule type" value="Genomic_DNA"/>
</dbReference>
<sequence>MALDGRAVADFAEGAASGDLDGGLRGPRRLVLRFWATQDDLKVAVRTAVLAKPLAQKRLEFQKALRAEGRRFAFREALQRQLAHWRARDTWPLPGLALSSVDCGAELAQLLGQGHRGDYRGPRIGEMEAAARKLQAMFRWRKLWKELDTSEERRRALERQAREPKAKVQRRGLAAQLDISESEEEVSAEEAVATPFLEAAEEPDEKSEEEAAPVVQLHKSQPGEEARPGSPLSGPQLDFLGDSAADTKPSPRAPVGKVKLHKTLPGSAGLYDEPDTAPEASASPASPADAAPSTRGFLDDAALEAAAVRIQAVQRGRQGRKQAKAKAARGRVSDRGPDEALEVDQVEGHLQAPALSFMGAEVDLDPRGRGLEVGPEASTPAFPLEVVVPEAPKEETSRVEPETARSLFGMALGAEVAEAPVAVETVEAPVEMAPAAPSTPRAAPFAVAEAPIAVGGFMSPSPAPFDALEVRSAKKDKEEDEPPQNRLDFLHEEDATLVPQRLKLPRPKKKNREEKVTLAAPSAPSASAPAAPAASAAFDLGPKPAPAPAAGLFADADVQVKAQPKAAKELSGADALGASPRAPLQAQGGFRLPKGEKKDKETLVAEFVAAVNCNTCNTDLRRLGERIERTKTPQCETVERLDAGNYRLEGQNVLKVIRAEDEVCHPVTSRQLLQTSRAQSRSQRSPEFHYEPESMWGLDWNASWALVRNSSGCFLRFPSSSSGPARKESALSLGRCLERAARRGARWRVDLGLPATGNRRHPGTNPALVPLPSHLQSAFPEGRWLVVNRVGWARCPGMNDFKGSIFAFLGNLWGSGSYAAVLDADFEVLDAAKIGLRQGRWENAISDVRLWADPAGDLIISFMPYYFAERFHNFVAKLHLDSEAGRLEAWVDRREVRRAQSCGESDGPKKNLGFFALNGSTFALDKISPTSVDAFDLSELELEKEPQALARHNHSYPQVTLPALCMAPAGPGGTMPREDPWKDCRGQEKELFLHNGPPPLWLEEPGFYLGIGHLVRGKREMRPFHYTLPDHYTHQFFALSATRPFRLLALSPEFCFSSEQDAEDCENIQFASSLLREGNDSLLVGYGVQDCDAFLQRLSLHEVLASLVALE</sequence>
<dbReference type="AlphaFoldDB" id="A0AA36JAT5"/>
<comment type="caution">
    <text evidence="2">The sequence shown here is derived from an EMBL/GenBank/DDBJ whole genome shotgun (WGS) entry which is preliminary data.</text>
</comment>
<proteinExistence type="predicted"/>
<feature type="region of interest" description="Disordered" evidence="1">
    <location>
        <begin position="472"/>
        <end position="529"/>
    </location>
</feature>
<dbReference type="PROSITE" id="PS50096">
    <property type="entry name" value="IQ"/>
    <property type="match status" value="1"/>
</dbReference>
<feature type="compositionally biased region" description="Basic and acidic residues" evidence="1">
    <location>
        <begin position="155"/>
        <end position="166"/>
    </location>
</feature>